<evidence type="ECO:0000313" key="4">
    <source>
        <dbReference type="Proteomes" id="UP000194127"/>
    </source>
</evidence>
<dbReference type="STRING" id="670580.A0A1X6MXG3"/>
<dbReference type="Proteomes" id="UP000194127">
    <property type="component" value="Unassembled WGS sequence"/>
</dbReference>
<accession>A0A1X6MXG3</accession>
<feature type="region of interest" description="Disordered" evidence="1">
    <location>
        <begin position="548"/>
        <end position="616"/>
    </location>
</feature>
<name>A0A1X6MXG3_9APHY</name>
<evidence type="ECO:0000313" key="3">
    <source>
        <dbReference type="EMBL" id="OSX61051.1"/>
    </source>
</evidence>
<organism evidence="3 4">
    <name type="scientific">Postia placenta MAD-698-R-SB12</name>
    <dbReference type="NCBI Taxonomy" id="670580"/>
    <lineage>
        <taxon>Eukaryota</taxon>
        <taxon>Fungi</taxon>
        <taxon>Dikarya</taxon>
        <taxon>Basidiomycota</taxon>
        <taxon>Agaricomycotina</taxon>
        <taxon>Agaricomycetes</taxon>
        <taxon>Polyporales</taxon>
        <taxon>Adustoporiaceae</taxon>
        <taxon>Rhodonia</taxon>
    </lineage>
</organism>
<dbReference type="AlphaFoldDB" id="A0A1X6MXG3"/>
<feature type="compositionally biased region" description="Polar residues" evidence="1">
    <location>
        <begin position="112"/>
        <end position="121"/>
    </location>
</feature>
<dbReference type="OrthoDB" id="2657661at2759"/>
<evidence type="ECO:0008006" key="5">
    <source>
        <dbReference type="Google" id="ProtNLM"/>
    </source>
</evidence>
<feature type="region of interest" description="Disordered" evidence="1">
    <location>
        <begin position="1"/>
        <end position="146"/>
    </location>
</feature>
<keyword evidence="4" id="KW-1185">Reference proteome</keyword>
<feature type="compositionally biased region" description="Low complexity" evidence="1">
    <location>
        <begin position="46"/>
        <end position="57"/>
    </location>
</feature>
<gene>
    <name evidence="3" type="ORF">POSPLADRAFT_1047329</name>
</gene>
<proteinExistence type="predicted"/>
<protein>
    <recommendedName>
        <fullName evidence="5">WW domain-containing protein</fullName>
    </recommendedName>
</protein>
<feature type="transmembrane region" description="Helical" evidence="2">
    <location>
        <begin position="985"/>
        <end position="1008"/>
    </location>
</feature>
<feature type="region of interest" description="Disordered" evidence="1">
    <location>
        <begin position="291"/>
        <end position="353"/>
    </location>
</feature>
<feature type="compositionally biased region" description="Polar residues" evidence="1">
    <location>
        <begin position="18"/>
        <end position="45"/>
    </location>
</feature>
<feature type="compositionally biased region" description="Pro residues" evidence="1">
    <location>
        <begin position="1"/>
        <end position="12"/>
    </location>
</feature>
<sequence>MPPPEAPLPQPQARPQRSNFNAQNTVSRLQSSTSNGNQSATTKNASVGSSGSSSTTSGYGGSRAPTPSLGGFNFPPGVSPRSNGAPTAPARHSGQGSGSGIGLKRNADAMQGQPNPASRRSVQGMGLAPHSGGGWSGQGGQGGQRREPLAALELGGAPPCIVAFRTYLVGRDLEGNRFYEYPSVSDDPRRTKRVVKYKHAEHVWDYASMQKQLAGVSSLNSVAPLGPDIAWSLTSTMGCLVDAYSSPSTCAGAPFHIQELQADLERQRRVQMNAALIEARDREERLQQIAAAQDTPVHQVSAPNASVSLQRDTTIQEPPLRPARAEGGSPRGRPETHSHTEDPWKKASHTSDEPQAWAPKALFTIGVSHEGDPAMPSTHRLPLVWQLFRLLLSSPSGAIRATRERLLWLWLFVKRYIRRLGWGNYGKTRPDNRKQVDRDTRVDEDVRSGVVEAGNGSEIERAVIYCSKEPVNSHLGLHIEHNGNSPRLLSTRDIPSRPASRPVSAAYPDSVGFDGEPYSISVQNASQSSIDIGLATLSDHGIHHRDTRYDHLALSSRPSSRTSSPRRRDRGVLRDVSGPTSSRALARSKSRARSRARDSLAGSHRGSRLSIASFPPEHKSPALSALNQALPAGNIPIHVPLEPARSQKMYAILQIKRYLKGQKIDDLESNYVVKPLQLLYPHDDVPAGWTALTHPEGACYFYHEEKRIYTDAYIMEPEIMTEIDDFIANLEYMAHGLGFQMGPNMELVLELEDNDRPHIPTKYHWCYYFVDNDTRTLFWLQEFEIYDETPWDELQGLNTASHISALHWDMFPYKHDPSKALVNELLSIIVHSTADQLTSTTSTIPYHADELHKMMTIVKNAKAMSLPKNRISTLPLAHQRFLHYHGQKAARLSRDQSVFDKGDEHRTLLITVLAPLLFNAPDVHLKALEKIWIDNIITIIPWSHFMSKLQTDWQEYVLFATVLLNANISFMTINDVDPGSGPRTAAQIASFVSTIASIGSTVIGLLLIRQYRLKPKDTAQDALNYLASRRHPTLGLETLAIMYSLPYALLMWGMVTFLIAFAFECFETADKPSIIVSGVSWGLVGILIAWCIYTSWEGGETSIREWILSHWDTFYATMSEKGLWPKAWLFRRQHVATPQVEEMGFSLP</sequence>
<keyword evidence="2" id="KW-0472">Membrane</keyword>
<feature type="region of interest" description="Disordered" evidence="1">
    <location>
        <begin position="486"/>
        <end position="508"/>
    </location>
</feature>
<keyword evidence="2" id="KW-1133">Transmembrane helix</keyword>
<evidence type="ECO:0000256" key="1">
    <source>
        <dbReference type="SAM" id="MobiDB-lite"/>
    </source>
</evidence>
<feature type="compositionally biased region" description="Basic and acidic residues" evidence="1">
    <location>
        <begin position="332"/>
        <end position="352"/>
    </location>
</feature>
<reference evidence="3 4" key="1">
    <citation type="submission" date="2017-04" db="EMBL/GenBank/DDBJ databases">
        <title>Genome Sequence of the Model Brown-Rot Fungus Postia placenta SB12.</title>
        <authorList>
            <consortium name="DOE Joint Genome Institute"/>
            <person name="Gaskell J."/>
            <person name="Kersten P."/>
            <person name="Larrondo L.F."/>
            <person name="Canessa P."/>
            <person name="Martinez D."/>
            <person name="Hibbett D."/>
            <person name="Schmoll M."/>
            <person name="Kubicek C.P."/>
            <person name="Martinez A.T."/>
            <person name="Yadav J."/>
            <person name="Master E."/>
            <person name="Magnuson J.K."/>
            <person name="James T."/>
            <person name="Yaver D."/>
            <person name="Berka R."/>
            <person name="Labutti K."/>
            <person name="Lipzen A."/>
            <person name="Aerts A."/>
            <person name="Barry K."/>
            <person name="Henrissat B."/>
            <person name="Blanchette R."/>
            <person name="Grigoriev I."/>
            <person name="Cullen D."/>
        </authorList>
    </citation>
    <scope>NUCLEOTIDE SEQUENCE [LARGE SCALE GENOMIC DNA]</scope>
    <source>
        <strain evidence="3 4">MAD-698-R-SB12</strain>
    </source>
</reference>
<feature type="compositionally biased region" description="Polar residues" evidence="1">
    <location>
        <begin position="296"/>
        <end position="316"/>
    </location>
</feature>
<dbReference type="GeneID" id="36324207"/>
<dbReference type="RefSeq" id="XP_024337845.1">
    <property type="nucleotide sequence ID" value="XM_024479257.1"/>
</dbReference>
<feature type="compositionally biased region" description="Gly residues" evidence="1">
    <location>
        <begin position="131"/>
        <end position="143"/>
    </location>
</feature>
<evidence type="ECO:0000256" key="2">
    <source>
        <dbReference type="SAM" id="Phobius"/>
    </source>
</evidence>
<feature type="transmembrane region" description="Helical" evidence="2">
    <location>
        <begin position="1039"/>
        <end position="1062"/>
    </location>
</feature>
<dbReference type="EMBL" id="KZ110599">
    <property type="protein sequence ID" value="OSX61051.1"/>
    <property type="molecule type" value="Genomic_DNA"/>
</dbReference>
<feature type="transmembrane region" description="Helical" evidence="2">
    <location>
        <begin position="1074"/>
        <end position="1096"/>
    </location>
</feature>
<keyword evidence="2" id="KW-0812">Transmembrane</keyword>